<keyword evidence="1" id="KW-0472">Membrane</keyword>
<protein>
    <submittedName>
        <fullName evidence="2">Uncharacterized protein</fullName>
    </submittedName>
</protein>
<dbReference type="EMBL" id="GBRH01207041">
    <property type="protein sequence ID" value="JAD90854.1"/>
    <property type="molecule type" value="Transcribed_RNA"/>
</dbReference>
<dbReference type="AlphaFoldDB" id="A0A0A9DQJ2"/>
<keyword evidence="1" id="KW-0812">Transmembrane</keyword>
<evidence type="ECO:0000313" key="2">
    <source>
        <dbReference type="EMBL" id="JAD90854.1"/>
    </source>
</evidence>
<reference evidence="2" key="1">
    <citation type="submission" date="2014-09" db="EMBL/GenBank/DDBJ databases">
        <authorList>
            <person name="Magalhaes I.L.F."/>
            <person name="Oliveira U."/>
            <person name="Santos F.R."/>
            <person name="Vidigal T.H.D.A."/>
            <person name="Brescovit A.D."/>
            <person name="Santos A.J."/>
        </authorList>
    </citation>
    <scope>NUCLEOTIDE SEQUENCE</scope>
    <source>
        <tissue evidence="2">Shoot tissue taken approximately 20 cm above the soil surface</tissue>
    </source>
</reference>
<organism evidence="2">
    <name type="scientific">Arundo donax</name>
    <name type="common">Giant reed</name>
    <name type="synonym">Donax arundinaceus</name>
    <dbReference type="NCBI Taxonomy" id="35708"/>
    <lineage>
        <taxon>Eukaryota</taxon>
        <taxon>Viridiplantae</taxon>
        <taxon>Streptophyta</taxon>
        <taxon>Embryophyta</taxon>
        <taxon>Tracheophyta</taxon>
        <taxon>Spermatophyta</taxon>
        <taxon>Magnoliopsida</taxon>
        <taxon>Liliopsida</taxon>
        <taxon>Poales</taxon>
        <taxon>Poaceae</taxon>
        <taxon>PACMAD clade</taxon>
        <taxon>Arundinoideae</taxon>
        <taxon>Arundineae</taxon>
        <taxon>Arundo</taxon>
    </lineage>
</organism>
<proteinExistence type="predicted"/>
<accession>A0A0A9DQJ2</accession>
<evidence type="ECO:0000256" key="1">
    <source>
        <dbReference type="SAM" id="Phobius"/>
    </source>
</evidence>
<reference evidence="2" key="2">
    <citation type="journal article" date="2015" name="Data Brief">
        <title>Shoot transcriptome of the giant reed, Arundo donax.</title>
        <authorList>
            <person name="Barrero R.A."/>
            <person name="Guerrero F.D."/>
            <person name="Moolhuijzen P."/>
            <person name="Goolsby J.A."/>
            <person name="Tidwell J."/>
            <person name="Bellgard S.E."/>
            <person name="Bellgard M.I."/>
        </authorList>
    </citation>
    <scope>NUCLEOTIDE SEQUENCE</scope>
    <source>
        <tissue evidence="2">Shoot tissue taken approximately 20 cm above the soil surface</tissue>
    </source>
</reference>
<keyword evidence="1" id="KW-1133">Transmembrane helix</keyword>
<name>A0A0A9DQJ2_ARUDO</name>
<sequence length="123" mass="13387">MASISHKVNASSLDCSEFKILSVKLPSSESPDFPVIFWSTFAHLFTVSLAFLLCLVEDICSPELLVADCFSCSVSCNFWIAPPKMDISSAPHKSTRNPGVNASMLRIGNAPIDGFNDEKILSM</sequence>
<feature type="transmembrane region" description="Helical" evidence="1">
    <location>
        <begin position="35"/>
        <end position="56"/>
    </location>
</feature>